<proteinExistence type="predicted"/>
<evidence type="ECO:0008006" key="3">
    <source>
        <dbReference type="Google" id="ProtNLM"/>
    </source>
</evidence>
<dbReference type="RefSeq" id="WP_072720128.1">
    <property type="nucleotide sequence ID" value="NZ_LN889803.1"/>
</dbReference>
<dbReference type="STRING" id="671072.PL9214520024"/>
<sequence length="80" mass="9602">MPTVLRFESYRFYFYSHEPNEPPHIHIDRDNLSAKFWLSTVSLAKNIGFNAKELRKIQSLVEVNQQKFLEAWYEYFGNSN</sequence>
<dbReference type="Proteomes" id="UP000184315">
    <property type="component" value="Unassembled WGS sequence"/>
</dbReference>
<gene>
    <name evidence="1" type="ORF">PL9214520024</name>
</gene>
<reference evidence="2" key="1">
    <citation type="submission" date="2015-10" db="EMBL/GenBank/DDBJ databases">
        <authorList>
            <person name="Regsiter A."/>
            <person name="william w."/>
        </authorList>
    </citation>
    <scope>NUCLEOTIDE SEQUENCE [LARGE SCALE GENOMIC DNA]</scope>
</reference>
<name>A0A1J1LLP4_9CYAN</name>
<evidence type="ECO:0000313" key="1">
    <source>
        <dbReference type="EMBL" id="CUR33485.1"/>
    </source>
</evidence>
<dbReference type="OrthoDB" id="122670at2"/>
<dbReference type="EMBL" id="CZDF01000158">
    <property type="protein sequence ID" value="CUR33485.1"/>
    <property type="molecule type" value="Genomic_DNA"/>
</dbReference>
<protein>
    <recommendedName>
        <fullName evidence="3">DUF4160 domain-containing protein</fullName>
    </recommendedName>
</protein>
<keyword evidence="2" id="KW-1185">Reference proteome</keyword>
<accession>A0A1J1LLP4</accession>
<evidence type="ECO:0000313" key="2">
    <source>
        <dbReference type="Proteomes" id="UP000184315"/>
    </source>
</evidence>
<dbReference type="Pfam" id="PF13711">
    <property type="entry name" value="DUF4160"/>
    <property type="match status" value="1"/>
</dbReference>
<dbReference type="AlphaFoldDB" id="A0A1J1LLP4"/>
<organism evidence="1 2">
    <name type="scientific">Planktothrix tepida PCC 9214</name>
    <dbReference type="NCBI Taxonomy" id="671072"/>
    <lineage>
        <taxon>Bacteria</taxon>
        <taxon>Bacillati</taxon>
        <taxon>Cyanobacteriota</taxon>
        <taxon>Cyanophyceae</taxon>
        <taxon>Oscillatoriophycideae</taxon>
        <taxon>Oscillatoriales</taxon>
        <taxon>Microcoleaceae</taxon>
        <taxon>Planktothrix</taxon>
    </lineage>
</organism>
<dbReference type="InterPro" id="IPR025427">
    <property type="entry name" value="DUF4160"/>
</dbReference>